<proteinExistence type="predicted"/>
<dbReference type="EMBL" id="LMVM01000012">
    <property type="protein sequence ID" value="PAV04970.1"/>
    <property type="molecule type" value="Genomic_DNA"/>
</dbReference>
<keyword evidence="3" id="KW-1185">Reference proteome</keyword>
<dbReference type="PROSITE" id="PS51379">
    <property type="entry name" value="4FE4S_FER_2"/>
    <property type="match status" value="1"/>
</dbReference>
<dbReference type="PROSITE" id="PS00198">
    <property type="entry name" value="4FE4S_FER_1"/>
    <property type="match status" value="1"/>
</dbReference>
<dbReference type="PANTHER" id="PTHR42827:SF1">
    <property type="entry name" value="IRON-SULFUR CLUSTER-BINDING PROTEIN"/>
    <property type="match status" value="1"/>
</dbReference>
<dbReference type="AlphaFoldDB" id="A0A2A2H6S2"/>
<gene>
    <name evidence="2" type="ORF">ASJ80_11745</name>
</gene>
<dbReference type="Pfam" id="PF13484">
    <property type="entry name" value="Fer4_16"/>
    <property type="match status" value="1"/>
</dbReference>
<organism evidence="2 3">
    <name type="scientific">Methanobacterium bryantii</name>
    <dbReference type="NCBI Taxonomy" id="2161"/>
    <lineage>
        <taxon>Archaea</taxon>
        <taxon>Methanobacteriati</taxon>
        <taxon>Methanobacteriota</taxon>
        <taxon>Methanomada group</taxon>
        <taxon>Methanobacteria</taxon>
        <taxon>Methanobacteriales</taxon>
        <taxon>Methanobacteriaceae</taxon>
        <taxon>Methanobacterium</taxon>
    </lineage>
</organism>
<dbReference type="Gene3D" id="3.30.70.20">
    <property type="match status" value="1"/>
</dbReference>
<dbReference type="InterPro" id="IPR017896">
    <property type="entry name" value="4Fe4S_Fe-S-bd"/>
</dbReference>
<name>A0A2A2H6S2_METBR</name>
<feature type="domain" description="4Fe-4S ferredoxin-type" evidence="1">
    <location>
        <begin position="159"/>
        <end position="190"/>
    </location>
</feature>
<protein>
    <submittedName>
        <fullName evidence="2">4Fe-4S ferredoxin</fullName>
    </submittedName>
</protein>
<evidence type="ECO:0000313" key="3">
    <source>
        <dbReference type="Proteomes" id="UP000217784"/>
    </source>
</evidence>
<reference evidence="2 3" key="1">
    <citation type="journal article" date="2017" name="BMC Genomics">
        <title>Genomic analysis of methanogenic archaea reveals a shift towards energy conservation.</title>
        <authorList>
            <person name="Gilmore S.P."/>
            <person name="Henske J.K."/>
            <person name="Sexton J.A."/>
            <person name="Solomon K.V."/>
            <person name="Seppala S."/>
            <person name="Yoo J.I."/>
            <person name="Huyett L.M."/>
            <person name="Pressman A."/>
            <person name="Cogan J.Z."/>
            <person name="Kivenson V."/>
            <person name="Peng X."/>
            <person name="Tan Y."/>
            <person name="Valentine D.L."/>
            <person name="O'Malley M.A."/>
        </authorList>
    </citation>
    <scope>NUCLEOTIDE SEQUENCE [LARGE SCALE GENOMIC DNA]</scope>
    <source>
        <strain evidence="2 3">M.o.H.</strain>
    </source>
</reference>
<dbReference type="SUPFAM" id="SSF54862">
    <property type="entry name" value="4Fe-4S ferredoxins"/>
    <property type="match status" value="1"/>
</dbReference>
<dbReference type="PANTHER" id="PTHR42827">
    <property type="entry name" value="IRON-SULFUR CLUSTER-BINDING PROTEIN-RELATED"/>
    <property type="match status" value="1"/>
</dbReference>
<dbReference type="Proteomes" id="UP000217784">
    <property type="component" value="Unassembled WGS sequence"/>
</dbReference>
<evidence type="ECO:0000313" key="2">
    <source>
        <dbReference type="EMBL" id="PAV04970.1"/>
    </source>
</evidence>
<sequence>MQLDYRIRIMAEHEGADFFGIADLSRAKEAITDQGGEMCAQYPKAISIGIRLPQTIVDELPNRDNRAVAVNYRHAYDITNLRLDILTSKLGSIIQQEGHKALPVPASERFDDERICAVFSHKLAANLAGLGWIGKSCLLVTPEAGPRVRWATVLTDAPLTITGEPMEVQCGECSECVEICPISAFTGESFREDEGREARYDAKKCENYVNKTDDNGDWTVCGLCIYICPHGKNKKGKY</sequence>
<dbReference type="InterPro" id="IPR017900">
    <property type="entry name" value="4Fe4S_Fe_S_CS"/>
</dbReference>
<comment type="caution">
    <text evidence="2">The sequence shown here is derived from an EMBL/GenBank/DDBJ whole genome shotgun (WGS) entry which is preliminary data.</text>
</comment>
<dbReference type="GO" id="GO:0016491">
    <property type="term" value="F:oxidoreductase activity"/>
    <property type="evidence" value="ECO:0007669"/>
    <property type="project" value="UniProtKB-ARBA"/>
</dbReference>
<dbReference type="RefSeq" id="WP_069584295.1">
    <property type="nucleotide sequence ID" value="NZ_LMVM01000012.1"/>
</dbReference>
<accession>A0A2A2H6S2</accession>
<evidence type="ECO:0000259" key="1">
    <source>
        <dbReference type="PROSITE" id="PS51379"/>
    </source>
</evidence>
<dbReference type="OrthoDB" id="23478at2157"/>